<feature type="transmembrane region" description="Helical" evidence="12">
    <location>
        <begin position="464"/>
        <end position="484"/>
    </location>
</feature>
<comment type="pathway">
    <text evidence="2">Glycan biosynthesis; alginate biosynthesis.</text>
</comment>
<dbReference type="EMBL" id="FOSN01000002">
    <property type="protein sequence ID" value="SFK13624.1"/>
    <property type="molecule type" value="Genomic_DNA"/>
</dbReference>
<feature type="transmembrane region" description="Helical" evidence="12">
    <location>
        <begin position="6"/>
        <end position="22"/>
    </location>
</feature>
<dbReference type="PIRSF" id="PIRSF016636">
    <property type="entry name" value="AlgI_DltB"/>
    <property type="match status" value="1"/>
</dbReference>
<feature type="transmembrane region" description="Helical" evidence="12">
    <location>
        <begin position="75"/>
        <end position="94"/>
    </location>
</feature>
<name>A0A1I3X1U9_9HYPH</name>
<reference evidence="13 14" key="1">
    <citation type="submission" date="2016-10" db="EMBL/GenBank/DDBJ databases">
        <authorList>
            <person name="de Groot N.N."/>
        </authorList>
    </citation>
    <scope>NUCLEOTIDE SEQUENCE [LARGE SCALE GENOMIC DNA]</scope>
    <source>
        <strain evidence="13 14">NE2</strain>
    </source>
</reference>
<evidence type="ECO:0000256" key="9">
    <source>
        <dbReference type="ARBA" id="ARBA00023136"/>
    </source>
</evidence>
<evidence type="ECO:0000256" key="3">
    <source>
        <dbReference type="ARBA" id="ARBA00010323"/>
    </source>
</evidence>
<dbReference type="GO" id="GO:0005886">
    <property type="term" value="C:plasma membrane"/>
    <property type="evidence" value="ECO:0007669"/>
    <property type="project" value="UniProtKB-SubCell"/>
</dbReference>
<evidence type="ECO:0000256" key="8">
    <source>
        <dbReference type="ARBA" id="ARBA00022989"/>
    </source>
</evidence>
<feature type="transmembrane region" description="Helical" evidence="12">
    <location>
        <begin position="29"/>
        <end position="55"/>
    </location>
</feature>
<evidence type="ECO:0000256" key="10">
    <source>
        <dbReference type="ARBA" id="ARBA00031030"/>
    </source>
</evidence>
<accession>A0A1I3X1U9</accession>
<feature type="transmembrane region" description="Helical" evidence="12">
    <location>
        <begin position="374"/>
        <end position="397"/>
    </location>
</feature>
<comment type="subcellular location">
    <subcellularLocation>
        <location evidence="1">Cell membrane</location>
        <topology evidence="1">Multi-pass membrane protein</topology>
    </subcellularLocation>
</comment>
<protein>
    <recommendedName>
        <fullName evidence="4">Probable alginate O-acetylase AlgI</fullName>
    </recommendedName>
    <alternativeName>
        <fullName evidence="10">Alginate biosynthesis protein AlgI</fullName>
    </alternativeName>
</protein>
<evidence type="ECO:0000256" key="1">
    <source>
        <dbReference type="ARBA" id="ARBA00004651"/>
    </source>
</evidence>
<evidence type="ECO:0000256" key="6">
    <source>
        <dbReference type="ARBA" id="ARBA00022692"/>
    </source>
</evidence>
<dbReference type="GO" id="GO:0042121">
    <property type="term" value="P:alginic acid biosynthetic process"/>
    <property type="evidence" value="ECO:0007669"/>
    <property type="project" value="UniProtKB-KW"/>
</dbReference>
<evidence type="ECO:0000256" key="7">
    <source>
        <dbReference type="ARBA" id="ARBA00022841"/>
    </source>
</evidence>
<dbReference type="PIRSF" id="PIRSF500217">
    <property type="entry name" value="AlgI"/>
    <property type="match status" value="1"/>
</dbReference>
<evidence type="ECO:0000256" key="11">
    <source>
        <dbReference type="PIRNR" id="PIRNR016636"/>
    </source>
</evidence>
<dbReference type="InterPro" id="IPR028362">
    <property type="entry name" value="AlgI"/>
</dbReference>
<dbReference type="InterPro" id="IPR004299">
    <property type="entry name" value="MBOAT_fam"/>
</dbReference>
<feature type="transmembrane region" description="Helical" evidence="12">
    <location>
        <begin position="312"/>
        <end position="335"/>
    </location>
</feature>
<dbReference type="Proteomes" id="UP000198755">
    <property type="component" value="Unassembled WGS sequence"/>
</dbReference>
<dbReference type="PANTHER" id="PTHR13285">
    <property type="entry name" value="ACYLTRANSFERASE"/>
    <property type="match status" value="1"/>
</dbReference>
<comment type="similarity">
    <text evidence="3 11">Belongs to the membrane-bound acyltransferase family.</text>
</comment>
<keyword evidence="5 11" id="KW-1003">Cell membrane</keyword>
<dbReference type="RefSeq" id="WP_091678555.1">
    <property type="nucleotide sequence ID" value="NZ_FOSN01000002.1"/>
</dbReference>
<keyword evidence="11 13" id="KW-0012">Acyltransferase</keyword>
<evidence type="ECO:0000256" key="4">
    <source>
        <dbReference type="ARBA" id="ARBA00016084"/>
    </source>
</evidence>
<keyword evidence="11 13" id="KW-0808">Transferase</keyword>
<dbReference type="InterPro" id="IPR051085">
    <property type="entry name" value="MB_O-acyltransferase"/>
</dbReference>
<evidence type="ECO:0000256" key="5">
    <source>
        <dbReference type="ARBA" id="ARBA00022475"/>
    </source>
</evidence>
<dbReference type="PANTHER" id="PTHR13285:SF18">
    <property type="entry name" value="PROTEIN-CYSTEINE N-PALMITOYLTRANSFERASE RASP"/>
    <property type="match status" value="1"/>
</dbReference>
<evidence type="ECO:0000313" key="13">
    <source>
        <dbReference type="EMBL" id="SFK13624.1"/>
    </source>
</evidence>
<feature type="transmembrane region" description="Helical" evidence="12">
    <location>
        <begin position="150"/>
        <end position="168"/>
    </location>
</feature>
<dbReference type="GO" id="GO:0016746">
    <property type="term" value="F:acyltransferase activity"/>
    <property type="evidence" value="ECO:0007669"/>
    <property type="project" value="UniProtKB-KW"/>
</dbReference>
<evidence type="ECO:0000256" key="2">
    <source>
        <dbReference type="ARBA" id="ARBA00005182"/>
    </source>
</evidence>
<keyword evidence="6 12" id="KW-0812">Transmembrane</keyword>
<feature type="transmembrane region" description="Helical" evidence="12">
    <location>
        <begin position="101"/>
        <end position="130"/>
    </location>
</feature>
<feature type="transmembrane region" description="Helical" evidence="12">
    <location>
        <begin position="433"/>
        <end position="452"/>
    </location>
</feature>
<keyword evidence="9 11" id="KW-0472">Membrane</keyword>
<evidence type="ECO:0000256" key="12">
    <source>
        <dbReference type="SAM" id="Phobius"/>
    </source>
</evidence>
<gene>
    <name evidence="13" type="ORF">SAMN05444581_102311</name>
</gene>
<keyword evidence="7" id="KW-0016">Alginate biosynthesis</keyword>
<dbReference type="AlphaFoldDB" id="A0A1I3X1U9"/>
<dbReference type="STRING" id="1612308.SAMN05444581_102311"/>
<dbReference type="Pfam" id="PF03062">
    <property type="entry name" value="MBOAT"/>
    <property type="match status" value="1"/>
</dbReference>
<proteinExistence type="inferred from homology"/>
<keyword evidence="8 12" id="KW-1133">Transmembrane helix</keyword>
<feature type="transmembrane region" description="Helical" evidence="12">
    <location>
        <begin position="226"/>
        <end position="244"/>
    </location>
</feature>
<dbReference type="InterPro" id="IPR024194">
    <property type="entry name" value="Ac/AlaTfrase_AlgI/DltB"/>
</dbReference>
<sequence>MLFNSFQFFVFFSTFLVLYFSTPRGARPVLLLIASYIFYAGWRPSFLILLLFTTFVDYFSALAIDTAKSAVVRRAALFTSLTINFGLLGTFKYLDFLLSNIVGAAGFFGVELPPLALNLILPVGISFYTFQSVGYTLDVYNRRFPAERNLLYYAVYVAFFPQLVAGPIERASHMIAQYKAQRPTSPERIATGLWLVGWGLFKKMCIADIAAPFVNGVFTNPTSFNGSYTFIAVFLFALQIYCDFSGYSDIAIGIARIMGIDLMINFRQPYFATSLTDFWRRWHISLSTWFRDYLYVPLGGNRTTRPAWVRNMLVVFGVSGLWHGANWTFLIWGLWHGTALVLEDVVRRSRRLSPVAAAVGAAPAPLTATNVSSAGLAGAAAGLVYTLAAVLIGWVFFRARSFHDAIYILKSWTHFGPVSYGTFKILGLSSVELLLLVSHIIVLVIVDGLIANRPGLLRSARAGWILPMFGALVLFYDIMLFGAFGSNDFIYFQF</sequence>
<dbReference type="OrthoDB" id="139172at2"/>
<evidence type="ECO:0000313" key="14">
    <source>
        <dbReference type="Proteomes" id="UP000198755"/>
    </source>
</evidence>
<organism evidence="13 14">
    <name type="scientific">Methylocapsa palsarum</name>
    <dbReference type="NCBI Taxonomy" id="1612308"/>
    <lineage>
        <taxon>Bacteria</taxon>
        <taxon>Pseudomonadati</taxon>
        <taxon>Pseudomonadota</taxon>
        <taxon>Alphaproteobacteria</taxon>
        <taxon>Hyphomicrobiales</taxon>
        <taxon>Beijerinckiaceae</taxon>
        <taxon>Methylocapsa</taxon>
    </lineage>
</organism>
<keyword evidence="14" id="KW-1185">Reference proteome</keyword>